<comment type="caution">
    <text evidence="1">The sequence shown here is derived from an EMBL/GenBank/DDBJ whole genome shotgun (WGS) entry which is preliminary data.</text>
</comment>
<dbReference type="Proteomes" id="UP000324222">
    <property type="component" value="Unassembled WGS sequence"/>
</dbReference>
<sequence>MESLHYSNRHIGFRSCIKSPNSKQNQYGNVSCY</sequence>
<proteinExistence type="predicted"/>
<dbReference type="EMBL" id="VSRR010144163">
    <property type="protein sequence ID" value="MPD05045.1"/>
    <property type="molecule type" value="Genomic_DNA"/>
</dbReference>
<evidence type="ECO:0000313" key="1">
    <source>
        <dbReference type="EMBL" id="MPD05045.1"/>
    </source>
</evidence>
<keyword evidence="2" id="KW-1185">Reference proteome</keyword>
<reference evidence="1 2" key="1">
    <citation type="submission" date="2019-05" db="EMBL/GenBank/DDBJ databases">
        <title>Another draft genome of Portunus trituberculatus and its Hox gene families provides insights of decapod evolution.</title>
        <authorList>
            <person name="Jeong J.-H."/>
            <person name="Song I."/>
            <person name="Kim S."/>
            <person name="Choi T."/>
            <person name="Kim D."/>
            <person name="Ryu S."/>
            <person name="Kim W."/>
        </authorList>
    </citation>
    <scope>NUCLEOTIDE SEQUENCE [LARGE SCALE GENOMIC DNA]</scope>
    <source>
        <tissue evidence="1">Muscle</tissue>
    </source>
</reference>
<organism evidence="1 2">
    <name type="scientific">Portunus trituberculatus</name>
    <name type="common">Swimming crab</name>
    <name type="synonym">Neptunus trituberculatus</name>
    <dbReference type="NCBI Taxonomy" id="210409"/>
    <lineage>
        <taxon>Eukaryota</taxon>
        <taxon>Metazoa</taxon>
        <taxon>Ecdysozoa</taxon>
        <taxon>Arthropoda</taxon>
        <taxon>Crustacea</taxon>
        <taxon>Multicrustacea</taxon>
        <taxon>Malacostraca</taxon>
        <taxon>Eumalacostraca</taxon>
        <taxon>Eucarida</taxon>
        <taxon>Decapoda</taxon>
        <taxon>Pleocyemata</taxon>
        <taxon>Brachyura</taxon>
        <taxon>Eubrachyura</taxon>
        <taxon>Portunoidea</taxon>
        <taxon>Portunidae</taxon>
        <taxon>Portuninae</taxon>
        <taxon>Portunus</taxon>
    </lineage>
</organism>
<accession>A0A5B7KKD5</accession>
<name>A0A5B7KKD5_PORTR</name>
<evidence type="ECO:0000313" key="2">
    <source>
        <dbReference type="Proteomes" id="UP000324222"/>
    </source>
</evidence>
<gene>
    <name evidence="1" type="ORF">E2C01_100766</name>
</gene>
<dbReference type="AlphaFoldDB" id="A0A5B7KKD5"/>
<protein>
    <submittedName>
        <fullName evidence="1">Uncharacterized protein</fullName>
    </submittedName>
</protein>